<dbReference type="InterPro" id="IPR002826">
    <property type="entry name" value="MptE-like"/>
</dbReference>
<organism evidence="6">
    <name type="scientific">bioreactor metagenome</name>
    <dbReference type="NCBI Taxonomy" id="1076179"/>
    <lineage>
        <taxon>unclassified sequences</taxon>
        <taxon>metagenomes</taxon>
        <taxon>ecological metagenomes</taxon>
    </lineage>
</organism>
<dbReference type="GO" id="GO:0005524">
    <property type="term" value="F:ATP binding"/>
    <property type="evidence" value="ECO:0007669"/>
    <property type="project" value="UniProtKB-KW"/>
</dbReference>
<feature type="domain" description="6-hydroxymethylpterin diphosphokinase MptE-like" evidence="5">
    <location>
        <begin position="35"/>
        <end position="184"/>
    </location>
</feature>
<keyword evidence="4" id="KW-0067">ATP-binding</keyword>
<accession>A0A644UKX3</accession>
<dbReference type="AlphaFoldDB" id="A0A644UKX3"/>
<keyword evidence="2" id="KW-0547">Nucleotide-binding</keyword>
<dbReference type="GO" id="GO:0003848">
    <property type="term" value="F:2-amino-4-hydroxy-6-hydroxymethyldihydropteridine diphosphokinase activity"/>
    <property type="evidence" value="ECO:0007669"/>
    <property type="project" value="InterPro"/>
</dbReference>
<dbReference type="GO" id="GO:0016301">
    <property type="term" value="F:kinase activity"/>
    <property type="evidence" value="ECO:0007669"/>
    <property type="project" value="UniProtKB-KW"/>
</dbReference>
<evidence type="ECO:0000313" key="6">
    <source>
        <dbReference type="EMBL" id="MPL79502.1"/>
    </source>
</evidence>
<dbReference type="GO" id="GO:0004788">
    <property type="term" value="F:thiamine diphosphokinase activity"/>
    <property type="evidence" value="ECO:0007669"/>
    <property type="project" value="InterPro"/>
</dbReference>
<proteinExistence type="inferred from homology"/>
<reference evidence="6" key="1">
    <citation type="submission" date="2019-08" db="EMBL/GenBank/DDBJ databases">
        <authorList>
            <person name="Kucharzyk K."/>
            <person name="Murdoch R.W."/>
            <person name="Higgins S."/>
            <person name="Loffler F."/>
        </authorList>
    </citation>
    <scope>NUCLEOTIDE SEQUENCE</scope>
</reference>
<dbReference type="SUPFAM" id="SSF63999">
    <property type="entry name" value="Thiamin pyrophosphokinase, catalytic domain"/>
    <property type="match status" value="1"/>
</dbReference>
<comment type="caution">
    <text evidence="6">The sequence shown here is derived from an EMBL/GenBank/DDBJ whole genome shotgun (WGS) entry which is preliminary data.</text>
</comment>
<dbReference type="PANTHER" id="PTHR39648:SF1">
    <property type="entry name" value="6-HYDROXYMETHYL-7,8-DIHYDROPTERIN PYROPHOSPHOKINASE"/>
    <property type="match status" value="1"/>
</dbReference>
<dbReference type="Pfam" id="PF01973">
    <property type="entry name" value="MptE-like"/>
    <property type="match status" value="1"/>
</dbReference>
<sequence length="209" mass="22722">MKPEDWEPCYLRILAYFGFSREDDERSAQVLSELLPRDDIDLLHSSIEGKNCVVCGNAPSLSSELKTADLSGKVLIAADAAARVLFLRGIRPDIILSDIDGMDEDFLTMNDAGTILVLHAHGDNIPLVRSWVPKVRGPVVGTTQSTPLANVYNFGGFSDGDRCVFAAHEFGAASVELIGFDLDDANVDPVKHGKLMIARKLLKMAGHDV</sequence>
<dbReference type="PANTHER" id="PTHR39648">
    <property type="entry name" value="6-HYDROXYMETHYL-7,8-DIHYDROPTERIN PYROPHOSPHOKINASE"/>
    <property type="match status" value="1"/>
</dbReference>
<evidence type="ECO:0000256" key="4">
    <source>
        <dbReference type="ARBA" id="ARBA00022840"/>
    </source>
</evidence>
<dbReference type="GO" id="GO:0009229">
    <property type="term" value="P:thiamine diphosphate biosynthetic process"/>
    <property type="evidence" value="ECO:0007669"/>
    <property type="project" value="InterPro"/>
</dbReference>
<dbReference type="HAMAP" id="MF_02131">
    <property type="entry name" value="HMPDK_arch"/>
    <property type="match status" value="1"/>
</dbReference>
<evidence type="ECO:0000259" key="5">
    <source>
        <dbReference type="Pfam" id="PF01973"/>
    </source>
</evidence>
<keyword evidence="3" id="KW-0418">Kinase</keyword>
<evidence type="ECO:0000256" key="1">
    <source>
        <dbReference type="ARBA" id="ARBA00022679"/>
    </source>
</evidence>
<dbReference type="InterPro" id="IPR027510">
    <property type="entry name" value="HMPDK_MptE"/>
</dbReference>
<keyword evidence="1" id="KW-0808">Transferase</keyword>
<protein>
    <recommendedName>
        <fullName evidence="5">6-hydroxymethylpterin diphosphokinase MptE-like domain-containing protein</fullName>
    </recommendedName>
</protein>
<evidence type="ECO:0000256" key="2">
    <source>
        <dbReference type="ARBA" id="ARBA00022741"/>
    </source>
</evidence>
<gene>
    <name evidence="6" type="ORF">SDC9_25383</name>
</gene>
<evidence type="ECO:0000256" key="3">
    <source>
        <dbReference type="ARBA" id="ARBA00022777"/>
    </source>
</evidence>
<dbReference type="InterPro" id="IPR036759">
    <property type="entry name" value="TPK_catalytic_sf"/>
</dbReference>
<dbReference type="EMBL" id="VSSQ01000127">
    <property type="protein sequence ID" value="MPL79502.1"/>
    <property type="molecule type" value="Genomic_DNA"/>
</dbReference>
<name>A0A644UKX3_9ZZZZ</name>